<dbReference type="InterPro" id="IPR003812">
    <property type="entry name" value="Fido"/>
</dbReference>
<dbReference type="PANTHER" id="PTHR13504">
    <property type="entry name" value="FIDO DOMAIN-CONTAINING PROTEIN DDB_G0283145"/>
    <property type="match status" value="1"/>
</dbReference>
<evidence type="ECO:0000313" key="3">
    <source>
        <dbReference type="Proteomes" id="UP001255185"/>
    </source>
</evidence>
<evidence type="ECO:0000259" key="1">
    <source>
        <dbReference type="PROSITE" id="PS51459"/>
    </source>
</evidence>
<dbReference type="PANTHER" id="PTHR13504:SF38">
    <property type="entry name" value="FIDO DOMAIN-CONTAINING PROTEIN"/>
    <property type="match status" value="1"/>
</dbReference>
<dbReference type="EMBL" id="JAVDVI010000006">
    <property type="protein sequence ID" value="MDR6967793.1"/>
    <property type="molecule type" value="Genomic_DNA"/>
</dbReference>
<dbReference type="RefSeq" id="WP_310026087.1">
    <property type="nucleotide sequence ID" value="NZ_JAVDVI010000006.1"/>
</dbReference>
<dbReference type="Pfam" id="PF02661">
    <property type="entry name" value="Fic"/>
    <property type="match status" value="1"/>
</dbReference>
<feature type="domain" description="Fido" evidence="1">
    <location>
        <begin position="103"/>
        <end position="238"/>
    </location>
</feature>
<dbReference type="InterPro" id="IPR036597">
    <property type="entry name" value="Fido-like_dom_sf"/>
</dbReference>
<gene>
    <name evidence="2" type="ORF">J2X31_001805</name>
</gene>
<accession>A0ABU1TQY2</accession>
<evidence type="ECO:0000313" key="2">
    <source>
        <dbReference type="EMBL" id="MDR6967793.1"/>
    </source>
</evidence>
<dbReference type="InterPro" id="IPR040198">
    <property type="entry name" value="Fido_containing"/>
</dbReference>
<organism evidence="2 3">
    <name type="scientific">Flavobacterium arsenatis</name>
    <dbReference type="NCBI Taxonomy" id="1484332"/>
    <lineage>
        <taxon>Bacteria</taxon>
        <taxon>Pseudomonadati</taxon>
        <taxon>Bacteroidota</taxon>
        <taxon>Flavobacteriia</taxon>
        <taxon>Flavobacteriales</taxon>
        <taxon>Flavobacteriaceae</taxon>
        <taxon>Flavobacterium</taxon>
    </lineage>
</organism>
<dbReference type="Proteomes" id="UP001255185">
    <property type="component" value="Unassembled WGS sequence"/>
</dbReference>
<comment type="caution">
    <text evidence="2">The sequence shown here is derived from an EMBL/GenBank/DDBJ whole genome shotgun (WGS) entry which is preliminary data.</text>
</comment>
<dbReference type="Gene3D" id="1.10.3290.10">
    <property type="entry name" value="Fido-like domain"/>
    <property type="match status" value="1"/>
</dbReference>
<proteinExistence type="predicted"/>
<dbReference type="PROSITE" id="PS51459">
    <property type="entry name" value="FIDO"/>
    <property type="match status" value="1"/>
</dbReference>
<sequence length="486" mass="56281">MDLNIHIDIFSVIDRHRDEIQHLNSYDPVTTIIKDKFQLEITQHLASLKAETRTDTKEEILKSATSKGTTIENATEVQKEIYLDIGRKYACTLFMFDMVSKPISPTDIKLFYEILFSETDYRTEEVLIVNQDGEKIQFPPPGKIEQLLSDLTDWYAKGQFDKNIHPLVIISLYHFKFISTHPFLDGNGRVGRLLMNILLMNYGYLPILIEPNDRIEYYEALQSGDKGEIKPLVEFISSKQLRTLEDFKTSPEYLSIVAKFELEQQLKQIKGTEKCFVLTEDSGTDNLLKLVFEASGFNLAETSFISYEGCSKIGSVTLFSIFVKQKLPHMEIVVHRDRDYLPDSEIEKQRETFNKIGIHFFVSRGTDIESHLANAKHINLCHPKLSEQEAEEIIKTGIEEVKPKSFELLRKQEFGEKHKDKATHLDIALKEIFEKSVFKFTHGKTLYKSIKRQIQEKTKENAKIEVVTKELFIKQLNEIAEKLWAK</sequence>
<dbReference type="SUPFAM" id="SSF140931">
    <property type="entry name" value="Fic-like"/>
    <property type="match status" value="1"/>
</dbReference>
<reference evidence="2 3" key="1">
    <citation type="submission" date="2023-07" db="EMBL/GenBank/DDBJ databases">
        <title>Sorghum-associated microbial communities from plants grown in Nebraska, USA.</title>
        <authorList>
            <person name="Schachtman D."/>
        </authorList>
    </citation>
    <scope>NUCLEOTIDE SEQUENCE [LARGE SCALE GENOMIC DNA]</scope>
    <source>
        <strain evidence="2 3">3773</strain>
    </source>
</reference>
<name>A0ABU1TQY2_9FLAO</name>
<protein>
    <submittedName>
        <fullName evidence="2">Fic family protein</fullName>
    </submittedName>
</protein>
<keyword evidence="3" id="KW-1185">Reference proteome</keyword>